<keyword evidence="2" id="KW-1185">Reference proteome</keyword>
<protein>
    <recommendedName>
        <fullName evidence="3">Hpr(Ser) kinase/phosphatase</fullName>
    </recommendedName>
</protein>
<gene>
    <name evidence="1" type="ORF">ACFSR9_06695</name>
</gene>
<proteinExistence type="predicted"/>
<dbReference type="EMBL" id="JBHUMK010000026">
    <property type="protein sequence ID" value="MFD2609128.1"/>
    <property type="molecule type" value="Genomic_DNA"/>
</dbReference>
<organism evidence="1 2">
    <name type="scientific">Deinococcus taklimakanensis</name>
    <dbReference type="NCBI Taxonomy" id="536443"/>
    <lineage>
        <taxon>Bacteria</taxon>
        <taxon>Thermotogati</taxon>
        <taxon>Deinococcota</taxon>
        <taxon>Deinococci</taxon>
        <taxon>Deinococcales</taxon>
        <taxon>Deinococcaceae</taxon>
        <taxon>Deinococcus</taxon>
    </lineage>
</organism>
<reference evidence="2" key="1">
    <citation type="journal article" date="2019" name="Int. J. Syst. Evol. Microbiol.">
        <title>The Global Catalogue of Microorganisms (GCM) 10K type strain sequencing project: providing services to taxonomists for standard genome sequencing and annotation.</title>
        <authorList>
            <consortium name="The Broad Institute Genomics Platform"/>
            <consortium name="The Broad Institute Genome Sequencing Center for Infectious Disease"/>
            <person name="Wu L."/>
            <person name="Ma J."/>
        </authorList>
    </citation>
    <scope>NUCLEOTIDE SEQUENCE [LARGE SCALE GENOMIC DNA]</scope>
    <source>
        <strain evidence="2">KCTC 33842</strain>
    </source>
</reference>
<dbReference type="SUPFAM" id="SSF52540">
    <property type="entry name" value="P-loop containing nucleoside triphosphate hydrolases"/>
    <property type="match status" value="1"/>
</dbReference>
<evidence type="ECO:0000313" key="1">
    <source>
        <dbReference type="EMBL" id="MFD2609128.1"/>
    </source>
</evidence>
<dbReference type="SUPFAM" id="SSF53795">
    <property type="entry name" value="PEP carboxykinase-like"/>
    <property type="match status" value="1"/>
</dbReference>
<comment type="caution">
    <text evidence="1">The sequence shown here is derived from an EMBL/GenBank/DDBJ whole genome shotgun (WGS) entry which is preliminary data.</text>
</comment>
<dbReference type="Proteomes" id="UP001597475">
    <property type="component" value="Unassembled WGS sequence"/>
</dbReference>
<dbReference type="RefSeq" id="WP_386844251.1">
    <property type="nucleotide sequence ID" value="NZ_JBHUMK010000026.1"/>
</dbReference>
<name>A0ABW5P1U6_9DEIO</name>
<evidence type="ECO:0008006" key="3">
    <source>
        <dbReference type="Google" id="ProtNLM"/>
    </source>
</evidence>
<dbReference type="InterPro" id="IPR027417">
    <property type="entry name" value="P-loop_NTPase"/>
</dbReference>
<sequence length="298" mass="31952">MRWRSLGLGLETSALPDDAESTLRSRWETAAFGSPAVEVRVQTGPVPPRPQGAPREITVSNGHLSVWCAADEVWLGDHLHLSVGPDGDDARLTAVEGEDAPEVAWLLAIVELQRLAGWVPLHAAAVARQGRAVAITGVSGAGKSTAALRLAGEGWTVLAEDQTWVHSATGQVTGLDRFLRTYADSLDRFAPHLRGQVQGQDAYGKLMVPLRPPQEAAHLGALLVFGLPDDPETAERVRAVWECSGVPLLDSARRISAQGLSRLMRELKIRGTGRETVLAQVEDMTGTGWVATFESGAR</sequence>
<accession>A0ABW5P1U6</accession>
<dbReference type="Gene3D" id="3.40.50.300">
    <property type="entry name" value="P-loop containing nucleotide triphosphate hydrolases"/>
    <property type="match status" value="1"/>
</dbReference>
<evidence type="ECO:0000313" key="2">
    <source>
        <dbReference type="Proteomes" id="UP001597475"/>
    </source>
</evidence>